<keyword evidence="3" id="KW-1185">Reference proteome</keyword>
<feature type="domain" description="Transcription regulator PadR N-terminal" evidence="1">
    <location>
        <begin position="19"/>
        <end position="95"/>
    </location>
</feature>
<dbReference type="Proteomes" id="UP000238362">
    <property type="component" value="Unassembled WGS sequence"/>
</dbReference>
<dbReference type="InterPro" id="IPR036390">
    <property type="entry name" value="WH_DNA-bd_sf"/>
</dbReference>
<dbReference type="InterPro" id="IPR036388">
    <property type="entry name" value="WH-like_DNA-bd_sf"/>
</dbReference>
<dbReference type="AlphaFoldDB" id="A0A2T0LT89"/>
<sequence>MDSEVAGPAPRRSGLALVVLALLAERPMHPYLMQRLIRERGKDTVVNVASRNSVNQTVERLRRDGQIAVQETTREGNRPERTVFRITGAGRTTLHRWMREILSRPAREFPELPAGLSFAALFGPDEVRQWLEHRAAELERSLAELSQRPPDLPRVFLLEDEYRSAMVDAELRWVRGIVGELRRGTLTWDTERLRSFGWDEPGRPGSSVHRKES</sequence>
<protein>
    <submittedName>
        <fullName evidence="2">PadR family transcriptional regulator</fullName>
    </submittedName>
</protein>
<dbReference type="Pfam" id="PF03551">
    <property type="entry name" value="PadR"/>
    <property type="match status" value="1"/>
</dbReference>
<evidence type="ECO:0000313" key="3">
    <source>
        <dbReference type="Proteomes" id="UP000238362"/>
    </source>
</evidence>
<accession>A0A2T0LT89</accession>
<proteinExistence type="predicted"/>
<reference evidence="2 3" key="1">
    <citation type="submission" date="2018-03" db="EMBL/GenBank/DDBJ databases">
        <title>Genomic Encyclopedia of Type Strains, Phase III (KMG-III): the genomes of soil and plant-associated and newly described type strains.</title>
        <authorList>
            <person name="Whitman W."/>
        </authorList>
    </citation>
    <scope>NUCLEOTIDE SEQUENCE [LARGE SCALE GENOMIC DNA]</scope>
    <source>
        <strain evidence="2 3">CGMCC 4.7125</strain>
    </source>
</reference>
<evidence type="ECO:0000313" key="2">
    <source>
        <dbReference type="EMBL" id="PRX46949.1"/>
    </source>
</evidence>
<evidence type="ECO:0000259" key="1">
    <source>
        <dbReference type="Pfam" id="PF03551"/>
    </source>
</evidence>
<dbReference type="EMBL" id="PVNH01000006">
    <property type="protein sequence ID" value="PRX46949.1"/>
    <property type="molecule type" value="Genomic_DNA"/>
</dbReference>
<dbReference type="PANTHER" id="PTHR43252:SF6">
    <property type="entry name" value="NEGATIVE TRANSCRIPTION REGULATOR PADR"/>
    <property type="match status" value="1"/>
</dbReference>
<dbReference type="RefSeq" id="WP_245900719.1">
    <property type="nucleotide sequence ID" value="NZ_PVNH01000006.1"/>
</dbReference>
<dbReference type="InterPro" id="IPR005149">
    <property type="entry name" value="Tscrpt_reg_PadR_N"/>
</dbReference>
<dbReference type="SUPFAM" id="SSF46785">
    <property type="entry name" value="Winged helix' DNA-binding domain"/>
    <property type="match status" value="1"/>
</dbReference>
<comment type="caution">
    <text evidence="2">The sequence shown here is derived from an EMBL/GenBank/DDBJ whole genome shotgun (WGS) entry which is preliminary data.</text>
</comment>
<organism evidence="2 3">
    <name type="scientific">Prauserella shujinwangii</name>
    <dbReference type="NCBI Taxonomy" id="1453103"/>
    <lineage>
        <taxon>Bacteria</taxon>
        <taxon>Bacillati</taxon>
        <taxon>Actinomycetota</taxon>
        <taxon>Actinomycetes</taxon>
        <taxon>Pseudonocardiales</taxon>
        <taxon>Pseudonocardiaceae</taxon>
        <taxon>Prauserella</taxon>
    </lineage>
</organism>
<name>A0A2T0LT89_9PSEU</name>
<gene>
    <name evidence="2" type="ORF">B0I33_10646</name>
</gene>
<dbReference type="PANTHER" id="PTHR43252">
    <property type="entry name" value="TRANSCRIPTIONAL REGULATOR YQJI"/>
    <property type="match status" value="1"/>
</dbReference>
<dbReference type="Gene3D" id="1.10.10.10">
    <property type="entry name" value="Winged helix-like DNA-binding domain superfamily/Winged helix DNA-binding domain"/>
    <property type="match status" value="1"/>
</dbReference>